<dbReference type="PANTHER" id="PTHR43537">
    <property type="entry name" value="TRANSCRIPTIONAL REGULATOR, GNTR FAMILY"/>
    <property type="match status" value="1"/>
</dbReference>
<dbReference type="Pfam" id="PF07729">
    <property type="entry name" value="FCD"/>
    <property type="match status" value="1"/>
</dbReference>
<dbReference type="RefSeq" id="WP_166190207.1">
    <property type="nucleotide sequence ID" value="NZ_CP049811.1"/>
</dbReference>
<evidence type="ECO:0000256" key="1">
    <source>
        <dbReference type="ARBA" id="ARBA00023015"/>
    </source>
</evidence>
<dbReference type="PRINTS" id="PR00035">
    <property type="entry name" value="HTHGNTR"/>
</dbReference>
<dbReference type="SMART" id="SM00895">
    <property type="entry name" value="FCD"/>
    <property type="match status" value="1"/>
</dbReference>
<dbReference type="Gene3D" id="1.10.10.10">
    <property type="entry name" value="Winged helix-like DNA-binding domain superfamily/Winged helix DNA-binding domain"/>
    <property type="match status" value="1"/>
</dbReference>
<dbReference type="InterPro" id="IPR036390">
    <property type="entry name" value="WH_DNA-bd_sf"/>
</dbReference>
<dbReference type="EMBL" id="CP049811">
    <property type="protein sequence ID" value="QIK40581.1"/>
    <property type="molecule type" value="Genomic_DNA"/>
</dbReference>
<dbReference type="Pfam" id="PF00392">
    <property type="entry name" value="GntR"/>
    <property type="match status" value="1"/>
</dbReference>
<dbReference type="AlphaFoldDB" id="A0A6G7VKN1"/>
<evidence type="ECO:0000313" key="5">
    <source>
        <dbReference type="EMBL" id="QIK40581.1"/>
    </source>
</evidence>
<feature type="domain" description="HTH gntR-type" evidence="4">
    <location>
        <begin position="13"/>
        <end position="80"/>
    </location>
</feature>
<dbReference type="InterPro" id="IPR008920">
    <property type="entry name" value="TF_FadR/GntR_C"/>
</dbReference>
<dbReference type="SUPFAM" id="SSF48008">
    <property type="entry name" value="GntR ligand-binding domain-like"/>
    <property type="match status" value="1"/>
</dbReference>
<keyword evidence="2" id="KW-0238">DNA-binding</keyword>
<keyword evidence="1" id="KW-0805">Transcription regulation</keyword>
<dbReference type="InterPro" id="IPR000524">
    <property type="entry name" value="Tscrpt_reg_HTH_GntR"/>
</dbReference>
<keyword evidence="6" id="KW-1185">Reference proteome</keyword>
<sequence>MTESEFTISRRPTSLRVQVENQLRTAIISGQFPPGARLIERELCELFDVGRTSVREALRQLEAEGIVTSPPHRGPTVATVTAEDARQIYDLRQLLEGYCARQMALLGKDADIAKLKKAFAAFEDACTEPNIKTVIARKNQFYATLFTGACNIQVERILQSLHNRISQLRVSSLSAPGRLEVSVEEVRALVDAISARDPDGAERACQTHIQAAYLIVLDRLTL</sequence>
<organism evidence="5 6">
    <name type="scientific">Pontivivens nitratireducens</name>
    <dbReference type="NCBI Taxonomy" id="2758038"/>
    <lineage>
        <taxon>Bacteria</taxon>
        <taxon>Pseudomonadati</taxon>
        <taxon>Pseudomonadota</taxon>
        <taxon>Alphaproteobacteria</taxon>
        <taxon>Rhodobacterales</taxon>
        <taxon>Paracoccaceae</taxon>
        <taxon>Pontivivens</taxon>
    </lineage>
</organism>
<dbReference type="GO" id="GO:0003677">
    <property type="term" value="F:DNA binding"/>
    <property type="evidence" value="ECO:0007669"/>
    <property type="project" value="UniProtKB-KW"/>
</dbReference>
<dbReference type="CDD" id="cd07377">
    <property type="entry name" value="WHTH_GntR"/>
    <property type="match status" value="1"/>
</dbReference>
<evidence type="ECO:0000313" key="6">
    <source>
        <dbReference type="Proteomes" id="UP000500791"/>
    </source>
</evidence>
<dbReference type="InterPro" id="IPR036388">
    <property type="entry name" value="WH-like_DNA-bd_sf"/>
</dbReference>
<dbReference type="KEGG" id="mon:G8E03_07260"/>
<gene>
    <name evidence="5" type="ORF">G8E03_07260</name>
</gene>
<evidence type="ECO:0000256" key="3">
    <source>
        <dbReference type="ARBA" id="ARBA00023163"/>
    </source>
</evidence>
<dbReference type="Proteomes" id="UP000500791">
    <property type="component" value="Chromosome"/>
</dbReference>
<dbReference type="SUPFAM" id="SSF46785">
    <property type="entry name" value="Winged helix' DNA-binding domain"/>
    <property type="match status" value="1"/>
</dbReference>
<name>A0A6G7VKN1_9RHOB</name>
<dbReference type="PANTHER" id="PTHR43537:SF24">
    <property type="entry name" value="GLUCONATE OPERON TRANSCRIPTIONAL REPRESSOR"/>
    <property type="match status" value="1"/>
</dbReference>
<dbReference type="GO" id="GO:0003700">
    <property type="term" value="F:DNA-binding transcription factor activity"/>
    <property type="evidence" value="ECO:0007669"/>
    <property type="project" value="InterPro"/>
</dbReference>
<dbReference type="Gene3D" id="1.20.120.530">
    <property type="entry name" value="GntR ligand-binding domain-like"/>
    <property type="match status" value="1"/>
</dbReference>
<protein>
    <submittedName>
        <fullName evidence="5">GntR family transcriptional regulator</fullName>
    </submittedName>
</protein>
<evidence type="ECO:0000256" key="2">
    <source>
        <dbReference type="ARBA" id="ARBA00023125"/>
    </source>
</evidence>
<accession>A0A6G7VKN1</accession>
<dbReference type="InterPro" id="IPR011711">
    <property type="entry name" value="GntR_C"/>
</dbReference>
<proteinExistence type="predicted"/>
<dbReference type="SMART" id="SM00345">
    <property type="entry name" value="HTH_GNTR"/>
    <property type="match status" value="1"/>
</dbReference>
<keyword evidence="3" id="KW-0804">Transcription</keyword>
<dbReference type="PROSITE" id="PS50949">
    <property type="entry name" value="HTH_GNTR"/>
    <property type="match status" value="1"/>
</dbReference>
<reference evidence="5 6" key="1">
    <citation type="submission" date="2020-03" db="EMBL/GenBank/DDBJ databases">
        <title>Complete genome sequence of Monaibacterium sp. ALG8 with diverse plasmids.</title>
        <authorList>
            <person name="Sun C."/>
        </authorList>
    </citation>
    <scope>NUCLEOTIDE SEQUENCE [LARGE SCALE GENOMIC DNA]</scope>
    <source>
        <strain evidence="5 6">ALG8</strain>
    </source>
</reference>
<evidence type="ECO:0000259" key="4">
    <source>
        <dbReference type="PROSITE" id="PS50949"/>
    </source>
</evidence>